<comment type="caution">
    <text evidence="4">The sequence shown here is derived from an EMBL/GenBank/DDBJ whole genome shotgun (WGS) entry which is preliminary data.</text>
</comment>
<dbReference type="PANTHER" id="PTHR45586:SF1">
    <property type="entry name" value="LIPOPOLYSACCHARIDE ASSEMBLY PROTEIN B"/>
    <property type="match status" value="1"/>
</dbReference>
<dbReference type="AlphaFoldDB" id="A0A9D5KAS6"/>
<sequence>MNPDTLFADTALADTLLADTLTADTLKDTVAAAARTTGIPPLVWIIIAAVVVVAVVILVIVLLAGGRRRAKSPHDAYIDGLRALLDGDEVTAAKEFRDSVLKDTENIDAYIRLGKLMRENGNAEKASQIHQALTARPSLSRKEELRIYEELLADYSALQRTEKSIALLKEMLRIDPRDTGYLHRLLGALISRSRTDEALEVIKSHRKAFSSKEEQAIWYAEIARLLYSKDEEAAEDVLKLARRRARNHPCIQIVKARGHINKGEWKKAKKQLDKFLADHPMYAEKVLDLLEKVYFEHGSYNKLRPVYVNILDRFPEKHQVRLRLIRLYAKQAKYKQADALIREGLAENPSDAVLIMEQLSLKLAEKDLKGAEETFSKLTNIMHLMPELCPECGCELAPDAWVCVNCGYLAER</sequence>
<keyword evidence="3" id="KW-0472">Membrane</keyword>
<evidence type="ECO:0008006" key="6">
    <source>
        <dbReference type="Google" id="ProtNLM"/>
    </source>
</evidence>
<feature type="transmembrane region" description="Helical" evidence="3">
    <location>
        <begin position="42"/>
        <end position="64"/>
    </location>
</feature>
<gene>
    <name evidence="4" type="ORF">GF359_09525</name>
</gene>
<evidence type="ECO:0000256" key="1">
    <source>
        <dbReference type="ARBA" id="ARBA00022737"/>
    </source>
</evidence>
<keyword evidence="2" id="KW-0802">TPR repeat</keyword>
<keyword evidence="3" id="KW-0812">Transmembrane</keyword>
<dbReference type="PANTHER" id="PTHR45586">
    <property type="entry name" value="TPR REPEAT-CONTAINING PROTEIN PA4667"/>
    <property type="match status" value="1"/>
</dbReference>
<organism evidence="4 5">
    <name type="scientific">candidate division WOR-3 bacterium</name>
    <dbReference type="NCBI Taxonomy" id="2052148"/>
    <lineage>
        <taxon>Bacteria</taxon>
        <taxon>Bacteria division WOR-3</taxon>
    </lineage>
</organism>
<dbReference type="Proteomes" id="UP000630660">
    <property type="component" value="Unassembled WGS sequence"/>
</dbReference>
<evidence type="ECO:0000256" key="3">
    <source>
        <dbReference type="SAM" id="Phobius"/>
    </source>
</evidence>
<dbReference type="EMBL" id="WJKJ01000315">
    <property type="protein sequence ID" value="MBD3365438.1"/>
    <property type="molecule type" value="Genomic_DNA"/>
</dbReference>
<dbReference type="SUPFAM" id="SSF48452">
    <property type="entry name" value="TPR-like"/>
    <property type="match status" value="2"/>
</dbReference>
<keyword evidence="3" id="KW-1133">Transmembrane helix</keyword>
<accession>A0A9D5KAS6</accession>
<keyword evidence="1" id="KW-0677">Repeat</keyword>
<dbReference type="InterPro" id="IPR011990">
    <property type="entry name" value="TPR-like_helical_dom_sf"/>
</dbReference>
<protein>
    <recommendedName>
        <fullName evidence="6">Tetratricopeptide repeat protein</fullName>
    </recommendedName>
</protein>
<evidence type="ECO:0000313" key="5">
    <source>
        <dbReference type="Proteomes" id="UP000630660"/>
    </source>
</evidence>
<proteinExistence type="predicted"/>
<evidence type="ECO:0000313" key="4">
    <source>
        <dbReference type="EMBL" id="MBD3365438.1"/>
    </source>
</evidence>
<name>A0A9D5KAS6_UNCW3</name>
<evidence type="ECO:0000256" key="2">
    <source>
        <dbReference type="ARBA" id="ARBA00022803"/>
    </source>
</evidence>
<dbReference type="Gene3D" id="1.25.40.10">
    <property type="entry name" value="Tetratricopeptide repeat domain"/>
    <property type="match status" value="2"/>
</dbReference>
<dbReference type="InterPro" id="IPR051012">
    <property type="entry name" value="CellSynth/LPSAsmb/PSIAsmb"/>
</dbReference>
<reference evidence="4" key="1">
    <citation type="submission" date="2019-11" db="EMBL/GenBank/DDBJ databases">
        <title>Microbial mats filling the niche in hypersaline microbial mats.</title>
        <authorList>
            <person name="Wong H.L."/>
            <person name="Macleod F.I."/>
            <person name="White R.A. III"/>
            <person name="Burns B.P."/>
        </authorList>
    </citation>
    <scope>NUCLEOTIDE SEQUENCE</scope>
    <source>
        <strain evidence="4">Bin_327</strain>
    </source>
</reference>